<proteinExistence type="inferred from homology"/>
<dbReference type="AlphaFoldDB" id="A0A0H1DB52"/>
<dbReference type="Pfam" id="PF12558">
    <property type="entry name" value="DUF3744"/>
    <property type="match status" value="1"/>
</dbReference>
<dbReference type="PANTHER" id="PTHR43553:SF26">
    <property type="entry name" value="ABC TRANSPORTER ATP-BINDING PROTEIN BC_2655-RELATED"/>
    <property type="match status" value="1"/>
</dbReference>
<dbReference type="Gene3D" id="3.40.50.300">
    <property type="entry name" value="P-loop containing nucleotide triphosphate hydrolases"/>
    <property type="match status" value="2"/>
</dbReference>
<dbReference type="GO" id="GO:0016887">
    <property type="term" value="F:ATP hydrolysis activity"/>
    <property type="evidence" value="ECO:0007669"/>
    <property type="project" value="InterPro"/>
</dbReference>
<dbReference type="InterPro" id="IPR003439">
    <property type="entry name" value="ABC_transporter-like_ATP-bd"/>
</dbReference>
<dbReference type="PROSITE" id="PS50893">
    <property type="entry name" value="ABC_TRANSPORTER_2"/>
    <property type="match status" value="2"/>
</dbReference>
<dbReference type="GO" id="GO:0043190">
    <property type="term" value="C:ATP-binding cassette (ABC) transporter complex"/>
    <property type="evidence" value="ECO:0007669"/>
    <property type="project" value="TreeGrafter"/>
</dbReference>
<dbReference type="GeneID" id="66886477"/>
<evidence type="ECO:0000256" key="4">
    <source>
        <dbReference type="ARBA" id="ARBA00022475"/>
    </source>
</evidence>
<reference evidence="11 12" key="1">
    <citation type="journal article" date="2018" name="Emerg. Microbes Infect.">
        <title>Phenotypic and molecular analysis of nontypeable Group B streptococci: identification of cps2a and hybrid cps2a/cps5 Group B streptococcal capsule gene clusters.</title>
        <authorList>
            <person name="Alhhazmi A."/>
            <person name="Tyrrell G.J."/>
        </authorList>
    </citation>
    <scope>NUCLEOTIDE SEQUENCE [LARGE SCALE GENOMIC DNA]</scope>
    <source>
        <strain evidence="11 12">PLGBS17</strain>
    </source>
</reference>
<dbReference type="InterPro" id="IPR015856">
    <property type="entry name" value="ABC_transpr_CbiO/EcfA_su"/>
</dbReference>
<evidence type="ECO:0000256" key="9">
    <source>
        <dbReference type="ARBA" id="ARBA00023136"/>
    </source>
</evidence>
<keyword evidence="3" id="KW-0813">Transport</keyword>
<dbReference type="InterPro" id="IPR022216">
    <property type="entry name" value="ABC_Co_transporter"/>
</dbReference>
<dbReference type="GO" id="GO:0032217">
    <property type="term" value="F:riboflavin transmembrane transporter activity"/>
    <property type="evidence" value="ECO:0007669"/>
    <property type="project" value="UniProtKB-ARBA"/>
</dbReference>
<keyword evidence="5" id="KW-0677">Repeat</keyword>
<dbReference type="PANTHER" id="PTHR43553">
    <property type="entry name" value="HEAVY METAL TRANSPORTER"/>
    <property type="match status" value="1"/>
</dbReference>
<evidence type="ECO:0000256" key="6">
    <source>
        <dbReference type="ARBA" id="ARBA00022741"/>
    </source>
</evidence>
<dbReference type="InterPro" id="IPR027417">
    <property type="entry name" value="P-loop_NTPase"/>
</dbReference>
<evidence type="ECO:0000256" key="7">
    <source>
        <dbReference type="ARBA" id="ARBA00022840"/>
    </source>
</evidence>
<dbReference type="CDD" id="cd03225">
    <property type="entry name" value="ABC_cobalt_CbiO_domain1"/>
    <property type="match status" value="2"/>
</dbReference>
<dbReference type="SMART" id="SM00382">
    <property type="entry name" value="AAA"/>
    <property type="match status" value="2"/>
</dbReference>
<dbReference type="InterPro" id="IPR003593">
    <property type="entry name" value="AAA+_ATPase"/>
</dbReference>
<evidence type="ECO:0000256" key="10">
    <source>
        <dbReference type="ARBA" id="ARBA00025157"/>
    </source>
</evidence>
<sequence length="558" mass="62675">MKDFIEWKDFTFQYDVQSEPTLKGINLSIPKGEKVLILGPSGSGKSTLGHCLNGIIPNTHKGQYSGIFTINHKNAFDLSIYDKSHLVSTVLQDPDGQFIGLTVAEDIAFALENDVVAQEEMASIVEMWAKRLEIAPLLSKRPQDLSGGQKQRVSLAGVLVDDSPILLFDEPLANLDPQSGQDIMALVDRIHQEQDATTIIIEHRLEDVLYERVDRVVLFSDGQIIYNGEPDQLLKTNFLSEYGIREPLYISALKNLGYDFEKQNTMTSIDDFDFSELLIPKMRALDLDKHTDKLLSVQHLSVSYDLENNTLDDVSFDLYKGQRLAIVGKNGAGKSTLAKALCQFIPNNATLIYNNEDVSQDSIKERAERIGYVLQNPNQMISQAMVFDEVALGLRLRGFSDNDIESRVYDILKVCGLYQFRNWPISALSFGQKKRVTIASILILNPEVIILDEPTAGQDMKHYTEMMSFLDKLSCDGHTIVMITHDMQLMLEYTDRAIVIDNGLIVADDHPINILSNTELLKKTHLKKTSLFALADRLGISPQKLTQWYIDNQGGKNG</sequence>
<keyword evidence="8" id="KW-1278">Translocase</keyword>
<comment type="function">
    <text evidence="10">Probably part of an ABC transporter complex. Responsible for energy coupling to the transport system.</text>
</comment>
<dbReference type="RefSeq" id="WP_000651251.1">
    <property type="nucleotide sequence ID" value="NZ_CAXOLC010000002.1"/>
</dbReference>
<name>A0A0H1DB52_STRAG</name>
<evidence type="ECO:0000313" key="12">
    <source>
        <dbReference type="Proteomes" id="UP000256718"/>
    </source>
</evidence>
<dbReference type="GO" id="GO:0005524">
    <property type="term" value="F:ATP binding"/>
    <property type="evidence" value="ECO:0007669"/>
    <property type="project" value="UniProtKB-KW"/>
</dbReference>
<keyword evidence="6" id="KW-0547">Nucleotide-binding</keyword>
<evidence type="ECO:0000256" key="2">
    <source>
        <dbReference type="ARBA" id="ARBA00005417"/>
    </source>
</evidence>
<dbReference type="FunFam" id="3.40.50.300:FF:001422">
    <property type="entry name" value="Cobalt ABC transporter ATP-binding protein"/>
    <property type="match status" value="1"/>
</dbReference>
<accession>A0A0H1DB52</accession>
<dbReference type="InterPro" id="IPR050095">
    <property type="entry name" value="ECF_ABC_transporter_ATP-bd"/>
</dbReference>
<dbReference type="Proteomes" id="UP000256718">
    <property type="component" value="Unassembled WGS sequence"/>
</dbReference>
<dbReference type="Pfam" id="PF00005">
    <property type="entry name" value="ABC_tran"/>
    <property type="match status" value="2"/>
</dbReference>
<evidence type="ECO:0000256" key="5">
    <source>
        <dbReference type="ARBA" id="ARBA00022737"/>
    </source>
</evidence>
<gene>
    <name evidence="11" type="ORF">C4618_13000</name>
</gene>
<evidence type="ECO:0000256" key="1">
    <source>
        <dbReference type="ARBA" id="ARBA00004202"/>
    </source>
</evidence>
<dbReference type="PROSITE" id="PS00211">
    <property type="entry name" value="ABC_TRANSPORTER_1"/>
    <property type="match status" value="2"/>
</dbReference>
<comment type="caution">
    <text evidence="11">The sequence shown here is derived from an EMBL/GenBank/DDBJ whole genome shotgun (WGS) entry which is preliminary data.</text>
</comment>
<keyword evidence="4" id="KW-1003">Cell membrane</keyword>
<comment type="subcellular location">
    <subcellularLocation>
        <location evidence="1">Cell membrane</location>
        <topology evidence="1">Peripheral membrane protein</topology>
    </subcellularLocation>
</comment>
<protein>
    <submittedName>
        <fullName evidence="11">Heme ABC transporter ATP-binding protein</fullName>
    </submittedName>
</protein>
<organism evidence="11 12">
    <name type="scientific">Streptococcus agalactiae</name>
    <dbReference type="NCBI Taxonomy" id="1311"/>
    <lineage>
        <taxon>Bacteria</taxon>
        <taxon>Bacillati</taxon>
        <taxon>Bacillota</taxon>
        <taxon>Bacilli</taxon>
        <taxon>Lactobacillales</taxon>
        <taxon>Streptococcaceae</taxon>
        <taxon>Streptococcus</taxon>
    </lineage>
</organism>
<evidence type="ECO:0000256" key="3">
    <source>
        <dbReference type="ARBA" id="ARBA00022448"/>
    </source>
</evidence>
<keyword evidence="9" id="KW-0472">Membrane</keyword>
<keyword evidence="7 11" id="KW-0067">ATP-binding</keyword>
<dbReference type="FunFam" id="3.40.50.300:FF:000224">
    <property type="entry name" value="Energy-coupling factor transporter ATP-binding protein EcfA"/>
    <property type="match status" value="1"/>
</dbReference>
<comment type="similarity">
    <text evidence="2">Belongs to the ABC transporter superfamily.</text>
</comment>
<dbReference type="SUPFAM" id="SSF52540">
    <property type="entry name" value="P-loop containing nucleoside triphosphate hydrolases"/>
    <property type="match status" value="2"/>
</dbReference>
<evidence type="ECO:0000313" key="11">
    <source>
        <dbReference type="EMBL" id="RDY74575.1"/>
    </source>
</evidence>
<dbReference type="NCBIfam" id="NF010167">
    <property type="entry name" value="PRK13648.1"/>
    <property type="match status" value="2"/>
</dbReference>
<evidence type="ECO:0000256" key="8">
    <source>
        <dbReference type="ARBA" id="ARBA00022967"/>
    </source>
</evidence>
<dbReference type="GO" id="GO:0042626">
    <property type="term" value="F:ATPase-coupled transmembrane transporter activity"/>
    <property type="evidence" value="ECO:0007669"/>
    <property type="project" value="TreeGrafter"/>
</dbReference>
<dbReference type="EMBL" id="QHGZ01000258">
    <property type="protein sequence ID" value="RDY74575.1"/>
    <property type="molecule type" value="Genomic_DNA"/>
</dbReference>
<dbReference type="InterPro" id="IPR017871">
    <property type="entry name" value="ABC_transporter-like_CS"/>
</dbReference>